<dbReference type="Gene3D" id="3.30.300.130">
    <property type="entry name" value="Fe-S cluster assembly (FSCA)"/>
    <property type="match status" value="1"/>
</dbReference>
<dbReference type="SUPFAM" id="SSF117916">
    <property type="entry name" value="Fe-S cluster assembly (FSCA) domain-like"/>
    <property type="match status" value="1"/>
</dbReference>
<evidence type="ECO:0000259" key="1">
    <source>
        <dbReference type="Pfam" id="PF01106"/>
    </source>
</evidence>
<organism evidence="2">
    <name type="scientific">marine sediment metagenome</name>
    <dbReference type="NCBI Taxonomy" id="412755"/>
    <lineage>
        <taxon>unclassified sequences</taxon>
        <taxon>metagenomes</taxon>
        <taxon>ecological metagenomes</taxon>
    </lineage>
</organism>
<sequence>MNEADIPRIKELIEEVKVSYVQSDGNVEFLDIKDDKVRIKTIGHCHS</sequence>
<comment type="caution">
    <text evidence="2">The sequence shown here is derived from an EMBL/GenBank/DDBJ whole genome shotgun (WGS) entry which is preliminary data.</text>
</comment>
<dbReference type="GO" id="GO:0051536">
    <property type="term" value="F:iron-sulfur cluster binding"/>
    <property type="evidence" value="ECO:0007669"/>
    <property type="project" value="InterPro"/>
</dbReference>
<name>A0A0F9H3E0_9ZZZZ</name>
<dbReference type="EMBL" id="LAZR01016184">
    <property type="protein sequence ID" value="KKM05584.1"/>
    <property type="molecule type" value="Genomic_DNA"/>
</dbReference>
<feature type="domain" description="NIF system FeS cluster assembly NifU C-terminal" evidence="1">
    <location>
        <begin position="9"/>
        <end position="46"/>
    </location>
</feature>
<dbReference type="GO" id="GO:0005506">
    <property type="term" value="F:iron ion binding"/>
    <property type="evidence" value="ECO:0007669"/>
    <property type="project" value="InterPro"/>
</dbReference>
<dbReference type="AlphaFoldDB" id="A0A0F9H3E0"/>
<proteinExistence type="predicted"/>
<dbReference type="InterPro" id="IPR034904">
    <property type="entry name" value="FSCA_dom_sf"/>
</dbReference>
<evidence type="ECO:0000313" key="2">
    <source>
        <dbReference type="EMBL" id="KKM05584.1"/>
    </source>
</evidence>
<accession>A0A0F9H3E0</accession>
<reference evidence="2" key="1">
    <citation type="journal article" date="2015" name="Nature">
        <title>Complex archaea that bridge the gap between prokaryotes and eukaryotes.</title>
        <authorList>
            <person name="Spang A."/>
            <person name="Saw J.H."/>
            <person name="Jorgensen S.L."/>
            <person name="Zaremba-Niedzwiedzka K."/>
            <person name="Martijn J."/>
            <person name="Lind A.E."/>
            <person name="van Eijk R."/>
            <person name="Schleper C."/>
            <person name="Guy L."/>
            <person name="Ettema T.J."/>
        </authorList>
    </citation>
    <scope>NUCLEOTIDE SEQUENCE</scope>
</reference>
<gene>
    <name evidence="2" type="ORF">LCGC14_1752600</name>
</gene>
<dbReference type="GO" id="GO:0016226">
    <property type="term" value="P:iron-sulfur cluster assembly"/>
    <property type="evidence" value="ECO:0007669"/>
    <property type="project" value="InterPro"/>
</dbReference>
<dbReference type="Pfam" id="PF01106">
    <property type="entry name" value="NifU"/>
    <property type="match status" value="1"/>
</dbReference>
<protein>
    <recommendedName>
        <fullName evidence="1">NIF system FeS cluster assembly NifU C-terminal domain-containing protein</fullName>
    </recommendedName>
</protein>
<dbReference type="InterPro" id="IPR001075">
    <property type="entry name" value="NIF_FeS_clus_asmbl_NifU_C"/>
</dbReference>